<organism evidence="7 8">
    <name type="scientific">Trichoglossum hirsutum</name>
    <dbReference type="NCBI Taxonomy" id="265104"/>
    <lineage>
        <taxon>Eukaryota</taxon>
        <taxon>Fungi</taxon>
        <taxon>Dikarya</taxon>
        <taxon>Ascomycota</taxon>
        <taxon>Pezizomycotina</taxon>
        <taxon>Geoglossomycetes</taxon>
        <taxon>Geoglossales</taxon>
        <taxon>Geoglossaceae</taxon>
        <taxon>Trichoglossum</taxon>
    </lineage>
</organism>
<gene>
    <name evidence="7" type="ORF">GP486_007863</name>
</gene>
<name>A0A9P8IGX1_9PEZI</name>
<reference evidence="7" key="1">
    <citation type="submission" date="2021-03" db="EMBL/GenBank/DDBJ databases">
        <title>Comparative genomics and phylogenomic investigation of the class Geoglossomycetes provide insights into ecological specialization and systematics.</title>
        <authorList>
            <person name="Melie T."/>
            <person name="Pirro S."/>
            <person name="Miller A.N."/>
            <person name="Quandt A."/>
        </authorList>
    </citation>
    <scope>NUCLEOTIDE SEQUENCE</scope>
    <source>
        <strain evidence="7">CAQ_001_2017</strain>
    </source>
</reference>
<evidence type="ECO:0000313" key="7">
    <source>
        <dbReference type="EMBL" id="KAH0548593.1"/>
    </source>
</evidence>
<keyword evidence="3 6" id="KW-0349">Heme</keyword>
<comment type="cofactor">
    <cofactor evidence="1 6">
        <name>heme</name>
        <dbReference type="ChEBI" id="CHEBI:30413"/>
    </cofactor>
</comment>
<feature type="binding site" description="axial binding residue" evidence="6">
    <location>
        <position position="396"/>
    </location>
    <ligand>
        <name>heme</name>
        <dbReference type="ChEBI" id="CHEBI:30413"/>
    </ligand>
    <ligandPart>
        <name>Fe</name>
        <dbReference type="ChEBI" id="CHEBI:18248"/>
    </ligandPart>
</feature>
<accession>A0A9P8IGX1</accession>
<dbReference type="GO" id="GO:0020037">
    <property type="term" value="F:heme binding"/>
    <property type="evidence" value="ECO:0007669"/>
    <property type="project" value="InterPro"/>
</dbReference>
<dbReference type="EMBL" id="JAGHQM010002504">
    <property type="protein sequence ID" value="KAH0548593.1"/>
    <property type="molecule type" value="Genomic_DNA"/>
</dbReference>
<dbReference type="GO" id="GO:0016705">
    <property type="term" value="F:oxidoreductase activity, acting on paired donors, with incorporation or reduction of molecular oxygen"/>
    <property type="evidence" value="ECO:0007669"/>
    <property type="project" value="InterPro"/>
</dbReference>
<evidence type="ECO:0008006" key="9">
    <source>
        <dbReference type="Google" id="ProtNLM"/>
    </source>
</evidence>
<protein>
    <recommendedName>
        <fullName evidence="9">Cytochrome P450</fullName>
    </recommendedName>
</protein>
<evidence type="ECO:0000256" key="2">
    <source>
        <dbReference type="ARBA" id="ARBA00010617"/>
    </source>
</evidence>
<evidence type="ECO:0000313" key="8">
    <source>
        <dbReference type="Proteomes" id="UP000750711"/>
    </source>
</evidence>
<proteinExistence type="inferred from homology"/>
<evidence type="ECO:0000256" key="4">
    <source>
        <dbReference type="ARBA" id="ARBA00022723"/>
    </source>
</evidence>
<dbReference type="Pfam" id="PF00067">
    <property type="entry name" value="p450"/>
    <property type="match status" value="1"/>
</dbReference>
<dbReference type="SUPFAM" id="SSF48264">
    <property type="entry name" value="Cytochrome P450"/>
    <property type="match status" value="1"/>
</dbReference>
<comment type="similarity">
    <text evidence="2">Belongs to the cytochrome P450 family.</text>
</comment>
<keyword evidence="4 6" id="KW-0479">Metal-binding</keyword>
<dbReference type="GO" id="GO:0008395">
    <property type="term" value="F:steroid hydroxylase activity"/>
    <property type="evidence" value="ECO:0007669"/>
    <property type="project" value="TreeGrafter"/>
</dbReference>
<comment type="caution">
    <text evidence="7">The sequence shown here is derived from an EMBL/GenBank/DDBJ whole genome shotgun (WGS) entry which is preliminary data.</text>
</comment>
<dbReference type="InterPro" id="IPR001128">
    <property type="entry name" value="Cyt_P450"/>
</dbReference>
<keyword evidence="5 6" id="KW-0408">Iron</keyword>
<dbReference type="InterPro" id="IPR050529">
    <property type="entry name" value="CYP450_sterol_14alpha_dmase"/>
</dbReference>
<dbReference type="PANTHER" id="PTHR24304:SF2">
    <property type="entry name" value="24-HYDROXYCHOLESTEROL 7-ALPHA-HYDROXYLASE"/>
    <property type="match status" value="1"/>
</dbReference>
<dbReference type="GO" id="GO:0005506">
    <property type="term" value="F:iron ion binding"/>
    <property type="evidence" value="ECO:0007669"/>
    <property type="project" value="InterPro"/>
</dbReference>
<dbReference type="CDD" id="cd11040">
    <property type="entry name" value="CYP7_CYP8-like"/>
    <property type="match status" value="1"/>
</dbReference>
<sequence>MGPIYTYVITGPRNVQAFFRGARELDFEFFIINVSIKAWRMPHRDAKKLEEDSSGPAAQSLGGVGEGGRIFFKLREIYHSNFLHTKSVSQLLDRWIEGYLTALDHPHEMQFPQSWGREWTVLPIYKFLRGQMLIATTMALAGPQFLEQCPTFGRDIWEFDKMFITLLSGTPRFLCRRGWDARDRLIVATERWLRRAWAEYDWQDEKLQSLDWEANFGHRVMRERERTLKSYGISLEGRATLQAGLIWGASTNAIPATCWMLIHILSDPDLYHRVREEITTAEVIAEMDGKTHIDVDKLVSLPLLRSVYLECLRLYMSVPIPRCLRNSVEVDGYKLSAGNYVLLPSYLAHTNEQVWSAQGHSAKSFWAERFLQRSMDETSRHSPGDYFPYGGGLNLCPGRLVGKQEIFAAVALLLAKFDFEFVGYVDKKGRSTARRPEEFDFGACEARGMITPTFDVLARVRRRVVGKATAR</sequence>
<dbReference type="PRINTS" id="PR00465">
    <property type="entry name" value="EP450IV"/>
</dbReference>
<dbReference type="AlphaFoldDB" id="A0A9P8IGX1"/>
<keyword evidence="8" id="KW-1185">Reference proteome</keyword>
<evidence type="ECO:0000256" key="5">
    <source>
        <dbReference type="ARBA" id="ARBA00023004"/>
    </source>
</evidence>
<dbReference type="PANTHER" id="PTHR24304">
    <property type="entry name" value="CYTOCHROME P450 FAMILY 7"/>
    <property type="match status" value="1"/>
</dbReference>
<evidence type="ECO:0000256" key="3">
    <source>
        <dbReference type="ARBA" id="ARBA00022617"/>
    </source>
</evidence>
<evidence type="ECO:0000256" key="6">
    <source>
        <dbReference type="PIRSR" id="PIRSR602403-1"/>
    </source>
</evidence>
<dbReference type="Gene3D" id="1.10.630.10">
    <property type="entry name" value="Cytochrome P450"/>
    <property type="match status" value="1"/>
</dbReference>
<evidence type="ECO:0000256" key="1">
    <source>
        <dbReference type="ARBA" id="ARBA00001971"/>
    </source>
</evidence>
<dbReference type="InterPro" id="IPR036396">
    <property type="entry name" value="Cyt_P450_sf"/>
</dbReference>
<dbReference type="Proteomes" id="UP000750711">
    <property type="component" value="Unassembled WGS sequence"/>
</dbReference>
<dbReference type="InterPro" id="IPR002403">
    <property type="entry name" value="Cyt_P450_E_grp-IV"/>
</dbReference>